<evidence type="ECO:0000313" key="2">
    <source>
        <dbReference type="Proteomes" id="UP001459277"/>
    </source>
</evidence>
<sequence length="167" mass="18751">MQLSFTIKAIWNLRNQVEHKGPKVNFLAPIQALRHSIIEHAIALQTQKDHLSKDLTVWTKPPIETFKLNVDAAISVDYAALAVAAIDEKGKILKAWTKETLDRVPAVAKAEAIFWAIQLAKLEHYQQRHTCHLASVQLVLLLPPMIPSALAVTKSRLEQSRLEQKGI</sequence>
<comment type="caution">
    <text evidence="1">The sequence shown here is derived from an EMBL/GenBank/DDBJ whole genome shotgun (WGS) entry which is preliminary data.</text>
</comment>
<dbReference type="Proteomes" id="UP001459277">
    <property type="component" value="Unassembled WGS sequence"/>
</dbReference>
<dbReference type="EMBL" id="JAZDWU010000009">
    <property type="protein sequence ID" value="KAK9990461.1"/>
    <property type="molecule type" value="Genomic_DNA"/>
</dbReference>
<keyword evidence="2" id="KW-1185">Reference proteome</keyword>
<reference evidence="1 2" key="1">
    <citation type="submission" date="2024-01" db="EMBL/GenBank/DDBJ databases">
        <title>A telomere-to-telomere, gap-free genome of sweet tea (Lithocarpus litseifolius).</title>
        <authorList>
            <person name="Zhou J."/>
        </authorList>
    </citation>
    <scope>NUCLEOTIDE SEQUENCE [LARGE SCALE GENOMIC DNA]</scope>
    <source>
        <strain evidence="1">Zhou-2022a</strain>
        <tissue evidence="1">Leaf</tissue>
    </source>
</reference>
<gene>
    <name evidence="1" type="ORF">SO802_025446</name>
</gene>
<name>A0AAW2BYK0_9ROSI</name>
<evidence type="ECO:0000313" key="1">
    <source>
        <dbReference type="EMBL" id="KAK9990461.1"/>
    </source>
</evidence>
<accession>A0AAW2BYK0</accession>
<protein>
    <recommendedName>
        <fullName evidence="3">RNase H type-1 domain-containing protein</fullName>
    </recommendedName>
</protein>
<dbReference type="AlphaFoldDB" id="A0AAW2BYK0"/>
<evidence type="ECO:0008006" key="3">
    <source>
        <dbReference type="Google" id="ProtNLM"/>
    </source>
</evidence>
<organism evidence="1 2">
    <name type="scientific">Lithocarpus litseifolius</name>
    <dbReference type="NCBI Taxonomy" id="425828"/>
    <lineage>
        <taxon>Eukaryota</taxon>
        <taxon>Viridiplantae</taxon>
        <taxon>Streptophyta</taxon>
        <taxon>Embryophyta</taxon>
        <taxon>Tracheophyta</taxon>
        <taxon>Spermatophyta</taxon>
        <taxon>Magnoliopsida</taxon>
        <taxon>eudicotyledons</taxon>
        <taxon>Gunneridae</taxon>
        <taxon>Pentapetalae</taxon>
        <taxon>rosids</taxon>
        <taxon>fabids</taxon>
        <taxon>Fagales</taxon>
        <taxon>Fagaceae</taxon>
        <taxon>Lithocarpus</taxon>
    </lineage>
</organism>
<proteinExistence type="predicted"/>